<dbReference type="AlphaFoldDB" id="A0A7T4URR9"/>
<dbReference type="Gene3D" id="3.60.40.10">
    <property type="entry name" value="PPM-type phosphatase domain"/>
    <property type="match status" value="1"/>
</dbReference>
<dbReference type="InterPro" id="IPR036457">
    <property type="entry name" value="PPM-type-like_dom_sf"/>
</dbReference>
<sequence length="266" mass="28190">MVTITGKSHIGRRSGNEDRFVADSHWGLAIVADGMGGPAAGEVAADIATTVITDKVDMGEPLIDAIVDANQEIIKAAADGRGKKGMGTTIVVADFHDYDFDLAWIGDSRAYLWNGELHQLSRDHSKVEALLAKGDITMSEAATHPERNLISRALGLSELKAANVPLLNTRIFRDEMLVLCSDGLIDAVSGPEIATIIADATPARDSAALTALVDTLIERALTNGGKDNITVVIARADDDAPCRGDIALPPAVSIANQDGRHDYFKP</sequence>
<dbReference type="CDD" id="cd00143">
    <property type="entry name" value="PP2Cc"/>
    <property type="match status" value="1"/>
</dbReference>
<dbReference type="SUPFAM" id="SSF81606">
    <property type="entry name" value="PP2C-like"/>
    <property type="match status" value="1"/>
</dbReference>
<organism evidence="2 3">
    <name type="scientific">Spongiibacter nanhainus</name>
    <dbReference type="NCBI Taxonomy" id="2794344"/>
    <lineage>
        <taxon>Bacteria</taxon>
        <taxon>Pseudomonadati</taxon>
        <taxon>Pseudomonadota</taxon>
        <taxon>Gammaproteobacteria</taxon>
        <taxon>Cellvibrionales</taxon>
        <taxon>Spongiibacteraceae</taxon>
        <taxon>Spongiibacter</taxon>
    </lineage>
</organism>
<keyword evidence="3" id="KW-1185">Reference proteome</keyword>
<dbReference type="Proteomes" id="UP000596063">
    <property type="component" value="Chromosome"/>
</dbReference>
<dbReference type="PANTHER" id="PTHR47992">
    <property type="entry name" value="PROTEIN PHOSPHATASE"/>
    <property type="match status" value="1"/>
</dbReference>
<accession>A0A7T4URR9</accession>
<evidence type="ECO:0000313" key="3">
    <source>
        <dbReference type="Proteomes" id="UP000596063"/>
    </source>
</evidence>
<dbReference type="SMART" id="SM00332">
    <property type="entry name" value="PP2Cc"/>
    <property type="match status" value="1"/>
</dbReference>
<dbReference type="InterPro" id="IPR001932">
    <property type="entry name" value="PPM-type_phosphatase-like_dom"/>
</dbReference>
<reference evidence="2 3" key="1">
    <citation type="submission" date="2020-12" db="EMBL/GenBank/DDBJ databases">
        <authorList>
            <person name="Shan Y."/>
        </authorList>
    </citation>
    <scope>NUCLEOTIDE SEQUENCE [LARGE SCALE GENOMIC DNA]</scope>
    <source>
        <strain evidence="3">csc3.9</strain>
    </source>
</reference>
<dbReference type="InterPro" id="IPR015655">
    <property type="entry name" value="PP2C"/>
</dbReference>
<dbReference type="SMART" id="SM00331">
    <property type="entry name" value="PP2C_SIG"/>
    <property type="match status" value="1"/>
</dbReference>
<evidence type="ECO:0000259" key="1">
    <source>
        <dbReference type="PROSITE" id="PS51746"/>
    </source>
</evidence>
<dbReference type="Pfam" id="PF13672">
    <property type="entry name" value="PP2C_2"/>
    <property type="match status" value="1"/>
</dbReference>
<gene>
    <name evidence="2" type="ORF">I6N98_01970</name>
</gene>
<dbReference type="EMBL" id="CP066167">
    <property type="protein sequence ID" value="QQD18665.1"/>
    <property type="molecule type" value="Genomic_DNA"/>
</dbReference>
<proteinExistence type="predicted"/>
<dbReference type="GO" id="GO:0004722">
    <property type="term" value="F:protein serine/threonine phosphatase activity"/>
    <property type="evidence" value="ECO:0007669"/>
    <property type="project" value="InterPro"/>
</dbReference>
<dbReference type="PROSITE" id="PS51746">
    <property type="entry name" value="PPM_2"/>
    <property type="match status" value="1"/>
</dbReference>
<name>A0A7T4URR9_9GAMM</name>
<feature type="domain" description="PPM-type phosphatase" evidence="1">
    <location>
        <begin position="1"/>
        <end position="236"/>
    </location>
</feature>
<evidence type="ECO:0000313" key="2">
    <source>
        <dbReference type="EMBL" id="QQD18665.1"/>
    </source>
</evidence>
<protein>
    <submittedName>
        <fullName evidence="2">Serine/threonine-protein phosphatase</fullName>
    </submittedName>
</protein>
<dbReference type="RefSeq" id="WP_198570156.1">
    <property type="nucleotide sequence ID" value="NZ_CP066167.1"/>
</dbReference>
<dbReference type="KEGG" id="snan:I6N98_01970"/>